<dbReference type="GO" id="GO:0016286">
    <property type="term" value="F:small conductance calcium-activated potassium channel activity"/>
    <property type="evidence" value="ECO:0007669"/>
    <property type="project" value="InterPro"/>
</dbReference>
<keyword evidence="2" id="KW-1133">Transmembrane helix</keyword>
<keyword evidence="2" id="KW-0812">Transmembrane</keyword>
<evidence type="ECO:0000259" key="3">
    <source>
        <dbReference type="Pfam" id="PF07885"/>
    </source>
</evidence>
<evidence type="ECO:0000313" key="4">
    <source>
        <dbReference type="EMBL" id="CAG9314997.1"/>
    </source>
</evidence>
<keyword evidence="5" id="KW-1185">Reference proteome</keyword>
<feature type="domain" description="Potassium channel" evidence="3">
    <location>
        <begin position="278"/>
        <end position="359"/>
    </location>
</feature>
<feature type="transmembrane region" description="Helical" evidence="2">
    <location>
        <begin position="270"/>
        <end position="288"/>
    </location>
</feature>
<reference evidence="4" key="1">
    <citation type="submission" date="2021-09" db="EMBL/GenBank/DDBJ databases">
        <authorList>
            <consortium name="AG Swart"/>
            <person name="Singh M."/>
            <person name="Singh A."/>
            <person name="Seah K."/>
            <person name="Emmerich C."/>
        </authorList>
    </citation>
    <scope>NUCLEOTIDE SEQUENCE</scope>
    <source>
        <strain evidence="4">ATCC30299</strain>
    </source>
</reference>
<feature type="transmembrane region" description="Helical" evidence="2">
    <location>
        <begin position="133"/>
        <end position="150"/>
    </location>
</feature>
<feature type="transmembrane region" description="Helical" evidence="2">
    <location>
        <begin position="308"/>
        <end position="330"/>
    </location>
</feature>
<gene>
    <name evidence="4" type="ORF">BSTOLATCC_MIC12775</name>
</gene>
<dbReference type="InterPro" id="IPR015449">
    <property type="entry name" value="K_chnl_Ca-activ_SK"/>
</dbReference>
<name>A0AAU9IPA9_9CILI</name>
<evidence type="ECO:0000256" key="2">
    <source>
        <dbReference type="SAM" id="Phobius"/>
    </source>
</evidence>
<feature type="compositionally biased region" description="Low complexity" evidence="1">
    <location>
        <begin position="47"/>
        <end position="63"/>
    </location>
</feature>
<sequence length="512" mass="58728">MASILTGAGQGLGAFHGAQYFRRISEAVNPMGNNEAIRSEGENSLQSEYLSSETSRSSASSNSVDTNPDIVVDVSKRRLLERKIDKVDRDSKLLKVYDSLIAIIAIAGLVVAMVEYEENYSNDDVTTSNGDSLRLFVSVSTGVLLILLIFRSKTSYSIMREKKIGLDVEVPSYFKSKHFGFLLVELVVCAIHWPPGSDYSIEFQQLNGVLIQSMDSICACWMLIRVYLVFRLFYHYSTWSSKKSQAICSVYGCDASILFSIKSLLKDRPYFLLGFSMITNLVVFGLAIRIFERPYTKNNPNQSQDFNYIWNAMWVIIITMTTVGYGDFYARTHIGRFISVLACFWGIFNITLMVVTLSNYTAFNKGEEKVYNYLGRTTAMENAKIHAAKFIRAAYQRYLLIKHGGKQQKYLHERREKTYEMRIHYEKFKEQKKLALFAEQSTEEMLRVLSEGLNIKFETINFFIKQAHDLKDQIHEITRSQKKSKEALKTAIKSMEIVEEEIDKYASLKYKL</sequence>
<organism evidence="4 5">
    <name type="scientific">Blepharisma stoltei</name>
    <dbReference type="NCBI Taxonomy" id="1481888"/>
    <lineage>
        <taxon>Eukaryota</taxon>
        <taxon>Sar</taxon>
        <taxon>Alveolata</taxon>
        <taxon>Ciliophora</taxon>
        <taxon>Postciliodesmatophora</taxon>
        <taxon>Heterotrichea</taxon>
        <taxon>Heterotrichida</taxon>
        <taxon>Blepharismidae</taxon>
        <taxon>Blepharisma</taxon>
    </lineage>
</organism>
<dbReference type="Pfam" id="PF07885">
    <property type="entry name" value="Ion_trans_2"/>
    <property type="match status" value="1"/>
</dbReference>
<dbReference type="SUPFAM" id="SSF81324">
    <property type="entry name" value="Voltage-gated potassium channels"/>
    <property type="match status" value="1"/>
</dbReference>
<feature type="transmembrane region" description="Helical" evidence="2">
    <location>
        <begin position="214"/>
        <end position="234"/>
    </location>
</feature>
<feature type="transmembrane region" description="Helical" evidence="2">
    <location>
        <begin position="337"/>
        <end position="357"/>
    </location>
</feature>
<dbReference type="Proteomes" id="UP001162131">
    <property type="component" value="Unassembled WGS sequence"/>
</dbReference>
<keyword evidence="2" id="KW-0472">Membrane</keyword>
<feature type="region of interest" description="Disordered" evidence="1">
    <location>
        <begin position="34"/>
        <end position="64"/>
    </location>
</feature>
<dbReference type="InterPro" id="IPR013099">
    <property type="entry name" value="K_chnl_dom"/>
</dbReference>
<dbReference type="AlphaFoldDB" id="A0AAU9IPA9"/>
<dbReference type="EMBL" id="CAJZBQ010000013">
    <property type="protein sequence ID" value="CAG9314997.1"/>
    <property type="molecule type" value="Genomic_DNA"/>
</dbReference>
<feature type="transmembrane region" description="Helical" evidence="2">
    <location>
        <begin position="178"/>
        <end position="194"/>
    </location>
</feature>
<comment type="caution">
    <text evidence="4">The sequence shown here is derived from an EMBL/GenBank/DDBJ whole genome shotgun (WGS) entry which is preliminary data.</text>
</comment>
<dbReference type="Gene3D" id="1.10.287.70">
    <property type="match status" value="1"/>
</dbReference>
<evidence type="ECO:0000256" key="1">
    <source>
        <dbReference type="SAM" id="MobiDB-lite"/>
    </source>
</evidence>
<dbReference type="GO" id="GO:0016020">
    <property type="term" value="C:membrane"/>
    <property type="evidence" value="ECO:0007669"/>
    <property type="project" value="InterPro"/>
</dbReference>
<dbReference type="PANTHER" id="PTHR10153">
    <property type="entry name" value="SMALL CONDUCTANCE CALCIUM-ACTIVATED POTASSIUM CHANNEL"/>
    <property type="match status" value="1"/>
</dbReference>
<evidence type="ECO:0000313" key="5">
    <source>
        <dbReference type="Proteomes" id="UP001162131"/>
    </source>
</evidence>
<proteinExistence type="predicted"/>
<accession>A0AAU9IPA9</accession>
<feature type="transmembrane region" description="Helical" evidence="2">
    <location>
        <begin position="96"/>
        <end position="113"/>
    </location>
</feature>
<protein>
    <recommendedName>
        <fullName evidence="3">Potassium channel domain-containing protein</fullName>
    </recommendedName>
</protein>